<sequence>MYRAICETYRVYCLSEIPDSPLMWAHYAGSHTGVCLEFDALTAPFTRRTGATKIKYRTTYPAHDIVTGYEFLITKSQDWSYEAEWRLIAEERAFEIAPEPDDALRTDNDFLTLPSGVLKSVTIGCLADESSRRLIEHLVKTHATNVLVRQATLASDRYELRISPPLQ</sequence>
<protein>
    <submittedName>
        <fullName evidence="1">DUF2971 domain-containing protein</fullName>
    </submittedName>
</protein>
<proteinExistence type="predicted"/>
<organism evidence="1 2">
    <name type="scientific">Methylocapsa polymorpha</name>
    <dbReference type="NCBI Taxonomy" id="3080828"/>
    <lineage>
        <taxon>Bacteria</taxon>
        <taxon>Pseudomonadati</taxon>
        <taxon>Pseudomonadota</taxon>
        <taxon>Alphaproteobacteria</taxon>
        <taxon>Hyphomicrobiales</taxon>
        <taxon>Beijerinckiaceae</taxon>
        <taxon>Methylocapsa</taxon>
    </lineage>
</organism>
<reference evidence="1 2" key="1">
    <citation type="submission" date="2023-10" db="EMBL/GenBank/DDBJ databases">
        <title>Novel methanotroph of the genus Methylocapsa from a subarctic wetland.</title>
        <authorList>
            <person name="Belova S.E."/>
            <person name="Oshkin I.Y."/>
            <person name="Miroshnikov K."/>
            <person name="Dedysh S.N."/>
        </authorList>
    </citation>
    <scope>NUCLEOTIDE SEQUENCE [LARGE SCALE GENOMIC DNA]</scope>
    <source>
        <strain evidence="1 2">RX1</strain>
    </source>
</reference>
<dbReference type="InterPro" id="IPR021352">
    <property type="entry name" value="DUF2971"/>
</dbReference>
<dbReference type="EMBL" id="CP136862">
    <property type="protein sequence ID" value="WOJ89546.1"/>
    <property type="molecule type" value="Genomic_DNA"/>
</dbReference>
<gene>
    <name evidence="1" type="ORF">RZS28_17440</name>
</gene>
<accession>A0ABZ0HRN6</accession>
<dbReference type="RefSeq" id="WP_407338993.1">
    <property type="nucleotide sequence ID" value="NZ_CP136862.1"/>
</dbReference>
<evidence type="ECO:0000313" key="2">
    <source>
        <dbReference type="Proteomes" id="UP001626536"/>
    </source>
</evidence>
<dbReference type="Pfam" id="PF11185">
    <property type="entry name" value="DUF2971"/>
    <property type="match status" value="1"/>
</dbReference>
<evidence type="ECO:0000313" key="1">
    <source>
        <dbReference type="EMBL" id="WOJ89546.1"/>
    </source>
</evidence>
<dbReference type="Proteomes" id="UP001626536">
    <property type="component" value="Chromosome"/>
</dbReference>
<keyword evidence="2" id="KW-1185">Reference proteome</keyword>
<name>A0ABZ0HRN6_9HYPH</name>